<sequence length="128" mass="14144">MTAWGPLWLCGRKSSNSLSRKDPLLRQPSYSANGYDCATFVGMSEVASRELRNDTAGVLRRVRDGEDVTITVSGRPVAVLTAVVPQRRRWLSKTELLSRLPRVQADPGLREDLHALAGDTTEELGPIR</sequence>
<dbReference type="InterPro" id="IPR036165">
    <property type="entry name" value="YefM-like_sf"/>
</dbReference>
<dbReference type="Proteomes" id="UP000595205">
    <property type="component" value="Chromosome"/>
</dbReference>
<dbReference type="PANTHER" id="PTHR35377">
    <property type="entry name" value="ANTITOXIN VAPB49-RELATED-RELATED"/>
    <property type="match status" value="1"/>
</dbReference>
<name>A0A7R7MT00_MYCIT</name>
<protein>
    <recommendedName>
        <fullName evidence="2">Antitoxin</fullName>
    </recommendedName>
</protein>
<dbReference type="EMBL" id="AP024255">
    <property type="protein sequence ID" value="BCO99461.1"/>
    <property type="molecule type" value="Genomic_DNA"/>
</dbReference>
<dbReference type="InterPro" id="IPR006442">
    <property type="entry name" value="Antitoxin_Phd/YefM"/>
</dbReference>
<organism evidence="3 4">
    <name type="scientific">Mycobacterium intracellulare</name>
    <dbReference type="NCBI Taxonomy" id="1767"/>
    <lineage>
        <taxon>Bacteria</taxon>
        <taxon>Bacillati</taxon>
        <taxon>Actinomycetota</taxon>
        <taxon>Actinomycetes</taxon>
        <taxon>Mycobacteriales</taxon>
        <taxon>Mycobacteriaceae</taxon>
        <taxon>Mycobacterium</taxon>
        <taxon>Mycobacterium avium complex (MAC)</taxon>
    </lineage>
</organism>
<gene>
    <name evidence="3" type="ORF">MINTM018_22310</name>
</gene>
<dbReference type="GO" id="GO:0097351">
    <property type="term" value="F:toxin sequestering activity"/>
    <property type="evidence" value="ECO:0007669"/>
    <property type="project" value="TreeGrafter"/>
</dbReference>
<evidence type="ECO:0000313" key="3">
    <source>
        <dbReference type="EMBL" id="BCO99461.1"/>
    </source>
</evidence>
<dbReference type="Pfam" id="PF02604">
    <property type="entry name" value="PhdYeFM_antitox"/>
    <property type="match status" value="1"/>
</dbReference>
<dbReference type="NCBIfam" id="TIGR01552">
    <property type="entry name" value="phd_fam"/>
    <property type="match status" value="1"/>
</dbReference>
<dbReference type="AlphaFoldDB" id="A0A7R7MT00"/>
<evidence type="ECO:0000256" key="1">
    <source>
        <dbReference type="ARBA" id="ARBA00009981"/>
    </source>
</evidence>
<proteinExistence type="inferred from homology"/>
<evidence type="ECO:0000256" key="2">
    <source>
        <dbReference type="RuleBase" id="RU362080"/>
    </source>
</evidence>
<dbReference type="PANTHER" id="PTHR35377:SF5">
    <property type="entry name" value="ANTITOXIN VAPB46"/>
    <property type="match status" value="1"/>
</dbReference>
<evidence type="ECO:0000313" key="4">
    <source>
        <dbReference type="Proteomes" id="UP000595205"/>
    </source>
</evidence>
<comment type="function">
    <text evidence="2">Antitoxin component of a type II toxin-antitoxin (TA) system.</text>
</comment>
<dbReference type="Gene3D" id="3.40.1620.10">
    <property type="entry name" value="YefM-like domain"/>
    <property type="match status" value="1"/>
</dbReference>
<accession>A0A7R7MT00</accession>
<comment type="similarity">
    <text evidence="1 2">Belongs to the phD/YefM antitoxin family.</text>
</comment>
<dbReference type="InterPro" id="IPR051416">
    <property type="entry name" value="phD-YefM_TA_antitoxins"/>
</dbReference>
<dbReference type="SUPFAM" id="SSF143120">
    <property type="entry name" value="YefM-like"/>
    <property type="match status" value="1"/>
</dbReference>
<reference evidence="3 4" key="1">
    <citation type="submission" date="2020-12" db="EMBL/GenBank/DDBJ databases">
        <title>Genome sequence of clinical Mycobacterium intracellulare strains.</title>
        <authorList>
            <person name="Tateishi Y."/>
            <person name="Matsumoto S."/>
            <person name="Fukushima Y."/>
            <person name="Nakajima C."/>
            <person name="Suzuki Y."/>
        </authorList>
    </citation>
    <scope>NUCLEOTIDE SEQUENCE [LARGE SCALE GENOMIC DNA]</scope>
    <source>
        <strain evidence="3 4">M018</strain>
    </source>
</reference>